<feature type="transmembrane region" description="Helical" evidence="9">
    <location>
        <begin position="52"/>
        <end position="73"/>
    </location>
</feature>
<feature type="transmembrane region" description="Helical" evidence="9">
    <location>
        <begin position="290"/>
        <end position="306"/>
    </location>
</feature>
<keyword evidence="7 9" id="KW-0472">Membrane</keyword>
<feature type="transmembrane region" description="Helical" evidence="9">
    <location>
        <begin position="26"/>
        <end position="46"/>
    </location>
</feature>
<keyword evidence="5 9" id="KW-0812">Transmembrane</keyword>
<feature type="region of interest" description="Disordered" evidence="8">
    <location>
        <begin position="373"/>
        <end position="396"/>
    </location>
</feature>
<evidence type="ECO:0000256" key="9">
    <source>
        <dbReference type="SAM" id="Phobius"/>
    </source>
</evidence>
<dbReference type="PANTHER" id="PTHR21716:SF53">
    <property type="entry name" value="PERMEASE PERM-RELATED"/>
    <property type="match status" value="1"/>
</dbReference>
<keyword evidence="4" id="KW-1003">Cell membrane</keyword>
<evidence type="ECO:0000256" key="2">
    <source>
        <dbReference type="ARBA" id="ARBA00009773"/>
    </source>
</evidence>
<feature type="compositionally biased region" description="Basic and acidic residues" evidence="8">
    <location>
        <begin position="373"/>
        <end position="382"/>
    </location>
</feature>
<dbReference type="PANTHER" id="PTHR21716">
    <property type="entry name" value="TRANSMEMBRANE PROTEIN"/>
    <property type="match status" value="1"/>
</dbReference>
<evidence type="ECO:0000256" key="3">
    <source>
        <dbReference type="ARBA" id="ARBA00022448"/>
    </source>
</evidence>
<protein>
    <submittedName>
        <fullName evidence="10">AI-2E family transporter</fullName>
    </submittedName>
</protein>
<name>A0A934K9X7_9BACT</name>
<dbReference type="Proteomes" id="UP000612893">
    <property type="component" value="Unassembled WGS sequence"/>
</dbReference>
<accession>A0A934K9X7</accession>
<dbReference type="Pfam" id="PF01594">
    <property type="entry name" value="AI-2E_transport"/>
    <property type="match status" value="1"/>
</dbReference>
<evidence type="ECO:0000313" key="10">
    <source>
        <dbReference type="EMBL" id="MBJ7599281.1"/>
    </source>
</evidence>
<dbReference type="RefSeq" id="WP_338202777.1">
    <property type="nucleotide sequence ID" value="NZ_JAEKNR010000146.1"/>
</dbReference>
<evidence type="ECO:0000256" key="4">
    <source>
        <dbReference type="ARBA" id="ARBA00022475"/>
    </source>
</evidence>
<dbReference type="GO" id="GO:0005886">
    <property type="term" value="C:plasma membrane"/>
    <property type="evidence" value="ECO:0007669"/>
    <property type="project" value="UniProtKB-SubCell"/>
</dbReference>
<comment type="caution">
    <text evidence="10">The sequence shown here is derived from an EMBL/GenBank/DDBJ whole genome shotgun (WGS) entry which is preliminary data.</text>
</comment>
<feature type="transmembrane region" description="Helical" evidence="9">
    <location>
        <begin position="313"/>
        <end position="332"/>
    </location>
</feature>
<evidence type="ECO:0000313" key="11">
    <source>
        <dbReference type="Proteomes" id="UP000612893"/>
    </source>
</evidence>
<keyword evidence="6 9" id="KW-1133">Transmembrane helix</keyword>
<evidence type="ECO:0000256" key="8">
    <source>
        <dbReference type="SAM" id="MobiDB-lite"/>
    </source>
</evidence>
<feature type="transmembrane region" description="Helical" evidence="9">
    <location>
        <begin position="234"/>
        <end position="255"/>
    </location>
</feature>
<dbReference type="AlphaFoldDB" id="A0A934K9X7"/>
<comment type="similarity">
    <text evidence="2">Belongs to the autoinducer-2 exporter (AI-2E) (TC 2.A.86) family.</text>
</comment>
<feature type="transmembrane region" description="Helical" evidence="9">
    <location>
        <begin position="338"/>
        <end position="359"/>
    </location>
</feature>
<dbReference type="EMBL" id="JAEKNR010000146">
    <property type="protein sequence ID" value="MBJ7599281.1"/>
    <property type="molecule type" value="Genomic_DNA"/>
</dbReference>
<proteinExistence type="inferred from homology"/>
<feature type="transmembrane region" description="Helical" evidence="9">
    <location>
        <begin position="262"/>
        <end position="284"/>
    </location>
</feature>
<evidence type="ECO:0000256" key="7">
    <source>
        <dbReference type="ARBA" id="ARBA00023136"/>
    </source>
</evidence>
<reference evidence="10" key="1">
    <citation type="submission" date="2020-10" db="EMBL/GenBank/DDBJ databases">
        <title>Ca. Dormibacterota MAGs.</title>
        <authorList>
            <person name="Montgomery K."/>
        </authorList>
    </citation>
    <scope>NUCLEOTIDE SEQUENCE [LARGE SCALE GENOMIC DNA]</scope>
    <source>
        <strain evidence="10">SC8812_S17_10</strain>
    </source>
</reference>
<evidence type="ECO:0000256" key="6">
    <source>
        <dbReference type="ARBA" id="ARBA00022989"/>
    </source>
</evidence>
<sequence>MTAANPAARSTLRDAGRNDSRWSTTLLLPLSILAWAAVIIVIGWLLGHVTKAILILVLSAIIAFALTPLVSLFSRWMPRSLAVALAYLIGFAVVFGLLGLVVITAASQITALVGHLPDYGNRADQLQPQLLRVLSPLGISAAQIDQLRGSAIGYLQGFGTRAASDALGVVQTVLGTVIDAVLVLILSVYITANGPRIWRWLSDQAPRGQRRRVHLGVAIVNQVVGGYIRGTLTLATLVGVLVGAGMGVLQVRYAVLLGVLAFFMEFIPIIGVLISGAVCVVIALFQGWPLALIVLAYFVVVHVIEGDVLGPRIMGSAVGIHPAVALIALVAGTELFGIWGALFGAPIAGLIQATLTAAWREVREARVQEVAEEAVRQEERKPAALSRTLPGPEASG</sequence>
<keyword evidence="11" id="KW-1185">Reference proteome</keyword>
<comment type="subcellular location">
    <subcellularLocation>
        <location evidence="1">Cell membrane</location>
        <topology evidence="1">Multi-pass membrane protein</topology>
    </subcellularLocation>
</comment>
<feature type="transmembrane region" description="Helical" evidence="9">
    <location>
        <begin position="169"/>
        <end position="192"/>
    </location>
</feature>
<keyword evidence="3" id="KW-0813">Transport</keyword>
<feature type="transmembrane region" description="Helical" evidence="9">
    <location>
        <begin position="85"/>
        <end position="109"/>
    </location>
</feature>
<evidence type="ECO:0000256" key="1">
    <source>
        <dbReference type="ARBA" id="ARBA00004651"/>
    </source>
</evidence>
<organism evidence="10 11">
    <name type="scientific">Candidatus Nephthysia bennettiae</name>
    <dbReference type="NCBI Taxonomy" id="3127016"/>
    <lineage>
        <taxon>Bacteria</taxon>
        <taxon>Bacillati</taxon>
        <taxon>Candidatus Dormiibacterota</taxon>
        <taxon>Candidatus Dormibacteria</taxon>
        <taxon>Candidatus Dormibacterales</taxon>
        <taxon>Candidatus Dormibacteraceae</taxon>
        <taxon>Candidatus Nephthysia</taxon>
    </lineage>
</organism>
<evidence type="ECO:0000256" key="5">
    <source>
        <dbReference type="ARBA" id="ARBA00022692"/>
    </source>
</evidence>
<dbReference type="InterPro" id="IPR002549">
    <property type="entry name" value="AI-2E-like"/>
</dbReference>
<gene>
    <name evidence="10" type="ORF">JF922_14550</name>
</gene>